<organism evidence="3 4">
    <name type="scientific">Vibrio caribbeanicus ATCC BAA-2122</name>
    <dbReference type="NCBI Taxonomy" id="796620"/>
    <lineage>
        <taxon>Bacteria</taxon>
        <taxon>Pseudomonadati</taxon>
        <taxon>Pseudomonadota</taxon>
        <taxon>Gammaproteobacteria</taxon>
        <taxon>Vibrionales</taxon>
        <taxon>Vibrionaceae</taxon>
        <taxon>Vibrio</taxon>
    </lineage>
</organism>
<name>E3BNM7_9VIBR</name>
<dbReference type="Pfam" id="PF02709">
    <property type="entry name" value="Glyco_transf_7C"/>
    <property type="match status" value="1"/>
</dbReference>
<evidence type="ECO:0000259" key="2">
    <source>
        <dbReference type="Pfam" id="PF02709"/>
    </source>
</evidence>
<dbReference type="Gene3D" id="3.90.550.10">
    <property type="entry name" value="Spore Coat Polysaccharide Biosynthesis Protein SpsA, Chain A"/>
    <property type="match status" value="1"/>
</dbReference>
<keyword evidence="4" id="KW-1185">Reference proteome</keyword>
<proteinExistence type="predicted"/>
<dbReference type="GO" id="GO:0016740">
    <property type="term" value="F:transferase activity"/>
    <property type="evidence" value="ECO:0007669"/>
    <property type="project" value="UniProtKB-KW"/>
</dbReference>
<dbReference type="AlphaFoldDB" id="E3BNM7"/>
<dbReference type="STRING" id="796620.VIBC2010_15464"/>
<sequence>MNKTEVFITTYNDPDYLNLVLAGYAHQSDKDFSICIADDGSCCSAGINSIKLQCNKGTKEFYGCLANLSVISKYSKILDINYVWHEDKGFRRSEILNKAVKSSVADWLIFTDGDCIPHENFVRDHRALASDTKIITGPRVDLSLKLTDRFTGTIHKRSSINTNKIDMNDFGNVRHTYQSASLMLALSIFKLCRKAEQMITVPFLAQTFEKLKNFSGPYGANMAMAKHHFVDIGGFNENYITYGGEDIDLLNRLVVTKKLKPLGHCGKAVIFHLFHEKRD</sequence>
<dbReference type="eggNOG" id="COG1215">
    <property type="taxonomic scope" value="Bacteria"/>
</dbReference>
<dbReference type="SUPFAM" id="SSF53448">
    <property type="entry name" value="Nucleotide-diphospho-sugar transferases"/>
    <property type="match status" value="1"/>
</dbReference>
<dbReference type="Proteomes" id="UP000002943">
    <property type="component" value="Unassembled WGS sequence"/>
</dbReference>
<dbReference type="InterPro" id="IPR027791">
    <property type="entry name" value="Galactosyl_T_C"/>
</dbReference>
<reference evidence="3 4" key="1">
    <citation type="journal article" date="2012" name="Int. J. Syst. Evol. Microbiol.">
        <title>Vibrio caribbeanicus sp. nov., isolated from the marine sponge Scleritoderma cyanea.</title>
        <authorList>
            <person name="Hoffmann M."/>
            <person name="Monday S.R."/>
            <person name="Allard M.W."/>
            <person name="Strain E.A."/>
            <person name="Whittaker P."/>
            <person name="Naum M."/>
            <person name="McCarthy P.J."/>
            <person name="Lopez J.V."/>
            <person name="Fischer M."/>
            <person name="Brown E.W."/>
        </authorList>
    </citation>
    <scope>NUCLEOTIDE SEQUENCE [LARGE SCALE GENOMIC DNA]</scope>
    <source>
        <strain evidence="3 4">ATCC BAA-2122</strain>
    </source>
</reference>
<dbReference type="PANTHER" id="PTHR43685:SF3">
    <property type="entry name" value="SLR2126 PROTEIN"/>
    <property type="match status" value="1"/>
</dbReference>
<dbReference type="EMBL" id="AEIU01000096">
    <property type="protein sequence ID" value="EFP95446.1"/>
    <property type="molecule type" value="Genomic_DNA"/>
</dbReference>
<dbReference type="InterPro" id="IPR029044">
    <property type="entry name" value="Nucleotide-diphossugar_trans"/>
</dbReference>
<keyword evidence="1 3" id="KW-0808">Transferase</keyword>
<comment type="caution">
    <text evidence="3">The sequence shown here is derived from an EMBL/GenBank/DDBJ whole genome shotgun (WGS) entry which is preliminary data.</text>
</comment>
<dbReference type="PANTHER" id="PTHR43685">
    <property type="entry name" value="GLYCOSYLTRANSFERASE"/>
    <property type="match status" value="1"/>
</dbReference>
<gene>
    <name evidence="3" type="ORF">VIBC2010_15464</name>
</gene>
<evidence type="ECO:0000313" key="4">
    <source>
        <dbReference type="Proteomes" id="UP000002943"/>
    </source>
</evidence>
<evidence type="ECO:0000313" key="3">
    <source>
        <dbReference type="EMBL" id="EFP95446.1"/>
    </source>
</evidence>
<dbReference type="OrthoDB" id="9801954at2"/>
<protein>
    <submittedName>
        <fullName evidence="3">Glycosyl transferase family 2</fullName>
    </submittedName>
</protein>
<dbReference type="RefSeq" id="WP_009602809.1">
    <property type="nucleotide sequence ID" value="NZ_AEIU01000096.1"/>
</dbReference>
<feature type="domain" description="Galactosyltransferase C-terminal" evidence="2">
    <location>
        <begin position="216"/>
        <end position="255"/>
    </location>
</feature>
<dbReference type="InterPro" id="IPR050834">
    <property type="entry name" value="Glycosyltransf_2"/>
</dbReference>
<evidence type="ECO:0000256" key="1">
    <source>
        <dbReference type="ARBA" id="ARBA00022679"/>
    </source>
</evidence>
<accession>E3BNM7</accession>